<dbReference type="Proteomes" id="UP000054978">
    <property type="component" value="Unassembled WGS sequence"/>
</dbReference>
<evidence type="ECO:0000313" key="2">
    <source>
        <dbReference type="Proteomes" id="UP000054978"/>
    </source>
</evidence>
<dbReference type="OrthoDB" id="8555998at2"/>
<evidence type="ECO:0000313" key="1">
    <source>
        <dbReference type="EMBL" id="SAK99746.1"/>
    </source>
</evidence>
<sequence>MTASNTRLPEPLQGDGSLIRPRFSAGLLLQDDDLTSTVDYTRDLLSLLLRSMFGCGVLCGLCVKASIVCGKLRVEVARGVALTCGGHLIEVARDGVIDVDPTCGTTIPPKLWVKVCRREKSCAPRETMCSPDDDLSCAYTRTREGYSIELTTDVQGACACAPDREAPTGRDDDERARRLEAARILRLATGDDSCHADHYLGACGCGCDCDCVIIARVDYDGRTDPRVDHTVRRFVRVALLRDPCADRKQDAGKGDVANR</sequence>
<accession>A0A158DZV4</accession>
<protein>
    <submittedName>
        <fullName evidence="1">Uncharacterized protein</fullName>
    </submittedName>
</protein>
<dbReference type="STRING" id="1777144.AWB83_06137"/>
<keyword evidence="2" id="KW-1185">Reference proteome</keyword>
<gene>
    <name evidence="1" type="ORF">AWB83_06137</name>
</gene>
<organism evidence="1 2">
    <name type="scientific">Caballeronia ptereochthonis</name>
    <dbReference type="NCBI Taxonomy" id="1777144"/>
    <lineage>
        <taxon>Bacteria</taxon>
        <taxon>Pseudomonadati</taxon>
        <taxon>Pseudomonadota</taxon>
        <taxon>Betaproteobacteria</taxon>
        <taxon>Burkholderiales</taxon>
        <taxon>Burkholderiaceae</taxon>
        <taxon>Caballeronia</taxon>
    </lineage>
</organism>
<comment type="caution">
    <text evidence="1">The sequence shown here is derived from an EMBL/GenBank/DDBJ whole genome shotgun (WGS) entry which is preliminary data.</text>
</comment>
<name>A0A158DZV4_9BURK</name>
<dbReference type="AlphaFoldDB" id="A0A158DZV4"/>
<proteinExistence type="predicted"/>
<dbReference type="EMBL" id="FCOB02000041">
    <property type="protein sequence ID" value="SAK99746.1"/>
    <property type="molecule type" value="Genomic_DNA"/>
</dbReference>
<reference evidence="1" key="1">
    <citation type="submission" date="2016-01" db="EMBL/GenBank/DDBJ databases">
        <authorList>
            <person name="Peeters C."/>
        </authorList>
    </citation>
    <scope>NUCLEOTIDE SEQUENCE [LARGE SCALE GENOMIC DNA]</scope>
    <source>
        <strain evidence="1">LMG 29326</strain>
    </source>
</reference>
<dbReference type="RefSeq" id="WP_087049440.1">
    <property type="nucleotide sequence ID" value="NZ_FCOB02000041.1"/>
</dbReference>